<dbReference type="EMBL" id="JAEHOE010000002">
    <property type="protein sequence ID" value="KAG2501366.1"/>
    <property type="molecule type" value="Genomic_DNA"/>
</dbReference>
<name>A0A835YI37_9CHLO</name>
<keyword evidence="4" id="KW-1185">Reference proteome</keyword>
<comment type="subcellular location">
    <subcellularLocation>
        <location evidence="1">Cytoplasm</location>
        <location evidence="1">Cytoskeleton</location>
        <location evidence="1">Cilium axoneme</location>
    </subcellularLocation>
</comment>
<dbReference type="InterPro" id="IPR032675">
    <property type="entry name" value="LRR_dom_sf"/>
</dbReference>
<feature type="compositionally biased region" description="Gly residues" evidence="2">
    <location>
        <begin position="241"/>
        <end position="251"/>
    </location>
</feature>
<dbReference type="Gene3D" id="3.80.10.10">
    <property type="entry name" value="Ribonuclease Inhibitor"/>
    <property type="match status" value="1"/>
</dbReference>
<organism evidence="3 4">
    <name type="scientific">Edaphochlamys debaryana</name>
    <dbReference type="NCBI Taxonomy" id="47281"/>
    <lineage>
        <taxon>Eukaryota</taxon>
        <taxon>Viridiplantae</taxon>
        <taxon>Chlorophyta</taxon>
        <taxon>core chlorophytes</taxon>
        <taxon>Chlorophyceae</taxon>
        <taxon>CS clade</taxon>
        <taxon>Chlamydomonadales</taxon>
        <taxon>Chlamydomonadales incertae sedis</taxon>
        <taxon>Edaphochlamys</taxon>
    </lineage>
</organism>
<feature type="region of interest" description="Disordered" evidence="2">
    <location>
        <begin position="223"/>
        <end position="254"/>
    </location>
</feature>
<comment type="caution">
    <text evidence="3">The sequence shown here is derived from an EMBL/GenBank/DDBJ whole genome shotgun (WGS) entry which is preliminary data.</text>
</comment>
<evidence type="ECO:0000256" key="1">
    <source>
        <dbReference type="ARBA" id="ARBA00004430"/>
    </source>
</evidence>
<evidence type="ECO:0000313" key="4">
    <source>
        <dbReference type="Proteomes" id="UP000612055"/>
    </source>
</evidence>
<accession>A0A835YI37</accession>
<dbReference type="GO" id="GO:0005930">
    <property type="term" value="C:axoneme"/>
    <property type="evidence" value="ECO:0007669"/>
    <property type="project" value="UniProtKB-SubCell"/>
</dbReference>
<dbReference type="SUPFAM" id="SSF52058">
    <property type="entry name" value="L domain-like"/>
    <property type="match status" value="1"/>
</dbReference>
<reference evidence="3" key="1">
    <citation type="journal article" date="2020" name="bioRxiv">
        <title>Comparative genomics of Chlamydomonas.</title>
        <authorList>
            <person name="Craig R.J."/>
            <person name="Hasan A.R."/>
            <person name="Ness R.W."/>
            <person name="Keightley P.D."/>
        </authorList>
    </citation>
    <scope>NUCLEOTIDE SEQUENCE</scope>
    <source>
        <strain evidence="3">CCAP 11/70</strain>
    </source>
</reference>
<evidence type="ECO:0000256" key="2">
    <source>
        <dbReference type="SAM" id="MobiDB-lite"/>
    </source>
</evidence>
<feature type="compositionally biased region" description="Low complexity" evidence="2">
    <location>
        <begin position="231"/>
        <end position="240"/>
    </location>
</feature>
<proteinExistence type="predicted"/>
<protein>
    <submittedName>
        <fullName evidence="3">Uncharacterized protein</fullName>
    </submittedName>
</protein>
<dbReference type="Proteomes" id="UP000612055">
    <property type="component" value="Unassembled WGS sequence"/>
</dbReference>
<sequence>MSANIVLNTSSISAQRRRLEPPPGQGAPADAVTLLLCNPTLLAKALPAWEEEAEEIPSGCMVEPHKSLGHLRRVSTDAQAAFDAAWEGPLIFAPQRQRYYSHVLELRSPRPSLALGWTLGMLRRGRRPKEVRIGVNERVCPEKWRQGGLDLLRAIPQLSGRPGEGVATLELPAQLLSPSTAPLIAGAFPNLARLELSDSLRLSPEVLQSSARGLALLLGVPSEAEGGGEGPPAADAVAPGAGTGGGAGSGAGATAAASGEASAGAGGDATGGSVGAGLLPLLPRLTELGLTGPPGLPPGFTWLLQQATQLRTLELRAENYDYLPDLPPGRAPLDEIASLTQLSALSLHSCDVPPLPALIGDLTGLTSLELSSLHGSHSPAIFAPLQGLQRLEVPRASLEVTGLAEALSSLTRLSVKGFTLSAQELSQPLTSIPRWRLPAGLRELGLGIGEQWVAVHPEVLAGLELPAGLRLEHDSTKRSFVLIPGRHTAPPVEEDGFAGTELLPAAEEALCGALRFVLLHGLQHGHAGKRGLLKGGRPNHGRWLREVAALGPTRLTLEGISLSYQDVEAIVEHMADMGDLEALAFERPSKLPLPALPLLAGLPRLKDLALDAIPWAGDDEDSSELRGQALSSIVALARARPEGRDLALDLRCGEEDAEAWARVQALAVRSREEMVALGVRPLRLAVEGIDLYLPPVPPDAEDGEEAD</sequence>
<dbReference type="AlphaFoldDB" id="A0A835YI37"/>
<gene>
    <name evidence="3" type="ORF">HYH03_001156</name>
</gene>
<evidence type="ECO:0000313" key="3">
    <source>
        <dbReference type="EMBL" id="KAG2501366.1"/>
    </source>
</evidence>